<gene>
    <name evidence="2" type="ORF">CH333_09830</name>
</gene>
<dbReference type="NCBIfam" id="TIGR04183">
    <property type="entry name" value="Por_Secre_tail"/>
    <property type="match status" value="1"/>
</dbReference>
<evidence type="ECO:0000313" key="3">
    <source>
        <dbReference type="Proteomes" id="UP000215215"/>
    </source>
</evidence>
<comment type="caution">
    <text evidence="2">The sequence shown here is derived from an EMBL/GenBank/DDBJ whole genome shotgun (WGS) entry which is preliminary data.</text>
</comment>
<organism evidence="2 3">
    <name type="scientific">candidate division WOR-3 bacterium JGI_Cruoil_03_44_89</name>
    <dbReference type="NCBI Taxonomy" id="1973748"/>
    <lineage>
        <taxon>Bacteria</taxon>
        <taxon>Bacteria division WOR-3</taxon>
    </lineage>
</organism>
<name>A0A235BQ31_UNCW3</name>
<accession>A0A235BQ31</accession>
<evidence type="ECO:0000313" key="2">
    <source>
        <dbReference type="EMBL" id="OYD13827.1"/>
    </source>
</evidence>
<dbReference type="Proteomes" id="UP000215215">
    <property type="component" value="Unassembled WGS sequence"/>
</dbReference>
<dbReference type="SUPFAM" id="SSF89372">
    <property type="entry name" value="Fucose-specific lectin"/>
    <property type="match status" value="1"/>
</dbReference>
<feature type="domain" description="FlgD/Vpr Ig-like" evidence="1">
    <location>
        <begin position="802"/>
        <end position="853"/>
    </location>
</feature>
<dbReference type="Gene3D" id="2.60.40.4070">
    <property type="match status" value="1"/>
</dbReference>
<dbReference type="CDD" id="cd15482">
    <property type="entry name" value="Sialidase_non-viral"/>
    <property type="match status" value="1"/>
</dbReference>
<evidence type="ECO:0000259" key="1">
    <source>
        <dbReference type="Pfam" id="PF13860"/>
    </source>
</evidence>
<protein>
    <recommendedName>
        <fullName evidence="1">FlgD/Vpr Ig-like domain-containing protein</fullName>
    </recommendedName>
</protein>
<dbReference type="InterPro" id="IPR026444">
    <property type="entry name" value="Secre_tail"/>
</dbReference>
<reference evidence="2 3" key="1">
    <citation type="submission" date="2017-07" db="EMBL/GenBank/DDBJ databases">
        <title>Recovery of genomes from metagenomes via a dereplication, aggregation, and scoring strategy.</title>
        <authorList>
            <person name="Sieber C.M."/>
            <person name="Probst A.J."/>
            <person name="Sharrar A."/>
            <person name="Thomas B.C."/>
            <person name="Hess M."/>
            <person name="Tringe S.G."/>
            <person name="Banfield J.F."/>
        </authorList>
    </citation>
    <scope>NUCLEOTIDE SEQUENCE [LARGE SCALE GENOMIC DNA]</scope>
    <source>
        <strain evidence="2">JGI_Cruoil_03_44_89</strain>
    </source>
</reference>
<dbReference type="AlphaFoldDB" id="A0A235BQ31"/>
<dbReference type="Pfam" id="PF13860">
    <property type="entry name" value="FlgD_ig"/>
    <property type="match status" value="1"/>
</dbReference>
<sequence>MVLLLCMLLVGSSNEKEIRESKFSNFGEFKRLEWLDPYGRKPKRYKKWVKDKQDLRWLKIGTASLSPKVADTNLVDIIVECRIYHKISSEIEQFSTDLTNEGYAVQIDTVSGMSHELLRAHLASFPGLVGAIFVGELPTAWYEMDVWGEEEFPIDLYFMDLDGEWIDTNGNGLYDDHTGNFEPDIWVGRIYARQLLWDDEISLMKQYFEKNHQNRTIGLGIPKRALAFVDDDWNYFGSCGLDTVYSDVTVINDDTATIASRYREELYEGYEWVQLCAHSSPWGHTFRVPDGYSGTIFNYEIFILNPVAIFYNLFSCSGTRFVEENYSAGWYIFGDSYGLTIIGSTKTGSMLYFDDFYKWLGWGDNIGDSFKKWFIQWGEDSRPWFYGLNIIGDPTLKPLIGAKLALTRPSMSMYSSNGWSTPEVVSSNPEADGNPDIASIDGKLWFIFESGRSSTNGRSDIYSIYKDASSWSGTMNIGPHVYWDFNPAIGVHEGEPIAVWANFGWDGYDLKYSKYRYGSWIPSRIISSDPSWDLKPSIASAGDTLWLTWQTRRELNSDIYVSCLRDTVWSTPERVTQSESDESSPAIIIDRDNIPWVFYHKFVQDASQIYCSHRDGLSWTEDGPISGAQLSAYSPSATVDSDGRIWVSWQAFDEGEGNIYVSYYGDGSWSLPVKITSYCENNIFPSMTTDSQGKCWIAWQGKSAGNWNIYVSCSPDTLWAAQEVIELPGPDINPKIVSDSNGVWATWQNYQSSNWDIYASSRAFVGINENYDGAPDVFWISRCHPNPFTEFTSINYFLPTNDKVSLKIYDITGRVVKVLIDEEVNAGYHTIGWDGKDASGNKIASGIYFCRIEGNKFKAARKLIALTFNR</sequence>
<dbReference type="InterPro" id="IPR025965">
    <property type="entry name" value="FlgD/Vpr_Ig-like"/>
</dbReference>
<dbReference type="EMBL" id="NOZQ01000214">
    <property type="protein sequence ID" value="OYD13827.1"/>
    <property type="molecule type" value="Genomic_DNA"/>
</dbReference>
<proteinExistence type="predicted"/>